<dbReference type="GO" id="GO:0016758">
    <property type="term" value="F:hexosyltransferase activity"/>
    <property type="evidence" value="ECO:0007669"/>
    <property type="project" value="InterPro"/>
</dbReference>
<name>A0A7I9Z0M5_9MYCO</name>
<comment type="caution">
    <text evidence="2">The sequence shown here is derived from an EMBL/GenBank/DDBJ whole genome shotgun (WGS) entry which is preliminary data.</text>
</comment>
<keyword evidence="3" id="KW-1185">Reference proteome</keyword>
<gene>
    <name evidence="2" type="ORF">MTIM_02650</name>
</gene>
<proteinExistence type="predicted"/>
<evidence type="ECO:0000313" key="2">
    <source>
        <dbReference type="EMBL" id="GFG94386.1"/>
    </source>
</evidence>
<sequence length="310" mass="33477">MTSLDISEPHPFSAVMRLARDDEDARPREATAHGALHWVPHHDAGLSARMNQIARWVADARPEAVVVDVSVEVALFVRLLGVPVIVVALPGARVDAPHVLVHRLADHIVAAWPRALCVPSWLRQWDDKTSYVGGISRFEGRDAGAEAAGSSARPAPLREARVVVLGGAGDAFGTSLQDCAAADSVRSWTTLGGKFGAWKHDPWPEIRAADVVVTHAGQSCIADVAAARRPALVLPQARPFDEQNATARMLKRHRLAVVAHGMPDPRAWPALLTATTATDPQRWLRWEVDGAADRAAEAIESTARRCRRGA</sequence>
<evidence type="ECO:0000259" key="1">
    <source>
        <dbReference type="Pfam" id="PF04101"/>
    </source>
</evidence>
<protein>
    <recommendedName>
        <fullName evidence="1">Glycosyl transferase family 28 C-terminal domain-containing protein</fullName>
    </recommendedName>
</protein>
<dbReference type="Proteomes" id="UP000465301">
    <property type="component" value="Unassembled WGS sequence"/>
</dbReference>
<accession>A0A7I9Z0M5</accession>
<feature type="domain" description="Glycosyl transferase family 28 C-terminal" evidence="1">
    <location>
        <begin position="206"/>
        <end position="256"/>
    </location>
</feature>
<evidence type="ECO:0000313" key="3">
    <source>
        <dbReference type="Proteomes" id="UP000465301"/>
    </source>
</evidence>
<dbReference type="Pfam" id="PF04101">
    <property type="entry name" value="Glyco_tran_28_C"/>
    <property type="match status" value="1"/>
</dbReference>
<organism evidence="2 3">
    <name type="scientific">Mycobacterium timonense</name>
    <dbReference type="NCBI Taxonomy" id="701043"/>
    <lineage>
        <taxon>Bacteria</taxon>
        <taxon>Bacillati</taxon>
        <taxon>Actinomycetota</taxon>
        <taxon>Actinomycetes</taxon>
        <taxon>Mycobacteriales</taxon>
        <taxon>Mycobacteriaceae</taxon>
        <taxon>Mycobacterium</taxon>
        <taxon>Mycobacterium avium complex (MAC)</taxon>
    </lineage>
</organism>
<dbReference type="InterPro" id="IPR007235">
    <property type="entry name" value="Glyco_trans_28_C"/>
</dbReference>
<dbReference type="SUPFAM" id="SSF53756">
    <property type="entry name" value="UDP-Glycosyltransferase/glycogen phosphorylase"/>
    <property type="match status" value="1"/>
</dbReference>
<dbReference type="Gene3D" id="3.40.50.2000">
    <property type="entry name" value="Glycogen Phosphorylase B"/>
    <property type="match status" value="1"/>
</dbReference>
<dbReference type="AlphaFoldDB" id="A0A7I9Z0M5"/>
<reference evidence="2 3" key="1">
    <citation type="journal article" date="2019" name="Emerg. Microbes Infect.">
        <title>Comprehensive subspecies identification of 175 nontuberculous mycobacteria species based on 7547 genomic profiles.</title>
        <authorList>
            <person name="Matsumoto Y."/>
            <person name="Kinjo T."/>
            <person name="Motooka D."/>
            <person name="Nabeya D."/>
            <person name="Jung N."/>
            <person name="Uechi K."/>
            <person name="Horii T."/>
            <person name="Iida T."/>
            <person name="Fujita J."/>
            <person name="Nakamura S."/>
        </authorList>
    </citation>
    <scope>NUCLEOTIDE SEQUENCE [LARGE SCALE GENOMIC DNA]</scope>
    <source>
        <strain evidence="2 3">JCM 30726</strain>
    </source>
</reference>
<dbReference type="EMBL" id="BLLA01000001">
    <property type="protein sequence ID" value="GFG94386.1"/>
    <property type="molecule type" value="Genomic_DNA"/>
</dbReference>